<dbReference type="Proteomes" id="UP000054047">
    <property type="component" value="Unassembled WGS sequence"/>
</dbReference>
<dbReference type="PANTHER" id="PTHR46060:SF1">
    <property type="entry name" value="MARINER MOS1 TRANSPOSASE-LIKE PROTEIN"/>
    <property type="match status" value="1"/>
</dbReference>
<dbReference type="InterPro" id="IPR052709">
    <property type="entry name" value="Transposase-MT_Hybrid"/>
</dbReference>
<gene>
    <name evidence="1" type="ORF">ANCDUO_11441</name>
</gene>
<dbReference type="Pfam" id="PF01359">
    <property type="entry name" value="Transposase_1"/>
    <property type="match status" value="1"/>
</dbReference>
<name>A0A0C2CNU2_9BILA</name>
<dbReference type="GO" id="GO:0003676">
    <property type="term" value="F:nucleic acid binding"/>
    <property type="evidence" value="ECO:0007669"/>
    <property type="project" value="InterPro"/>
</dbReference>
<dbReference type="AlphaFoldDB" id="A0A0C2CNU2"/>
<evidence type="ECO:0000313" key="2">
    <source>
        <dbReference type="Proteomes" id="UP000054047"/>
    </source>
</evidence>
<proteinExistence type="predicted"/>
<dbReference type="PANTHER" id="PTHR46060">
    <property type="entry name" value="MARINER MOS1 TRANSPOSASE-LIKE PROTEIN"/>
    <property type="match status" value="1"/>
</dbReference>
<dbReference type="InterPro" id="IPR036397">
    <property type="entry name" value="RNaseH_sf"/>
</dbReference>
<protein>
    <submittedName>
        <fullName evidence="1">Uncharacterized protein</fullName>
    </submittedName>
</protein>
<reference evidence="1 2" key="1">
    <citation type="submission" date="2013-12" db="EMBL/GenBank/DDBJ databases">
        <title>Draft genome of the parsitic nematode Ancylostoma duodenale.</title>
        <authorList>
            <person name="Mitreva M."/>
        </authorList>
    </citation>
    <scope>NUCLEOTIDE SEQUENCE [LARGE SCALE GENOMIC DNA]</scope>
    <source>
        <strain evidence="1 2">Zhejiang</strain>
    </source>
</reference>
<dbReference type="Gene3D" id="3.30.420.10">
    <property type="entry name" value="Ribonuclease H-like superfamily/Ribonuclease H"/>
    <property type="match status" value="1"/>
</dbReference>
<dbReference type="EMBL" id="KN733217">
    <property type="protein sequence ID" value="KIH58353.1"/>
    <property type="molecule type" value="Genomic_DNA"/>
</dbReference>
<dbReference type="OrthoDB" id="616263at2759"/>
<dbReference type="InterPro" id="IPR001888">
    <property type="entry name" value="Transposase_1"/>
</dbReference>
<organism evidence="1 2">
    <name type="scientific">Ancylostoma duodenale</name>
    <dbReference type="NCBI Taxonomy" id="51022"/>
    <lineage>
        <taxon>Eukaryota</taxon>
        <taxon>Metazoa</taxon>
        <taxon>Ecdysozoa</taxon>
        <taxon>Nematoda</taxon>
        <taxon>Chromadorea</taxon>
        <taxon>Rhabditida</taxon>
        <taxon>Rhabditina</taxon>
        <taxon>Rhabditomorpha</taxon>
        <taxon>Strongyloidea</taxon>
        <taxon>Ancylostomatidae</taxon>
        <taxon>Ancylostomatinae</taxon>
        <taxon>Ancylostoma</taxon>
    </lineage>
</organism>
<keyword evidence="2" id="KW-1185">Reference proteome</keyword>
<sequence length="86" mass="10116">MLCIWWNVRGGVELWELLAKGSTMIADVYIEQPRNLKAFLENIHDCIKKAIEQPFKGQSPAFWREGIYNLPKRWQKTIDANGTYFK</sequence>
<accession>A0A0C2CNU2</accession>
<evidence type="ECO:0000313" key="1">
    <source>
        <dbReference type="EMBL" id="KIH58353.1"/>
    </source>
</evidence>